<gene>
    <name evidence="1" type="ORF">Apa02nite_053540</name>
</gene>
<dbReference type="InterPro" id="IPR012467">
    <property type="entry name" value="DUF1684"/>
</dbReference>
<dbReference type="Proteomes" id="UP000624709">
    <property type="component" value="Unassembled WGS sequence"/>
</dbReference>
<proteinExistence type="predicted"/>
<evidence type="ECO:0000313" key="2">
    <source>
        <dbReference type="Proteomes" id="UP000624709"/>
    </source>
</evidence>
<keyword evidence="2" id="KW-1185">Reference proteome</keyword>
<name>A0ABQ4BEY8_9ACTN</name>
<dbReference type="PANTHER" id="PTHR41913">
    <property type="entry name" value="DUF1684 DOMAIN-CONTAINING PROTEIN"/>
    <property type="match status" value="1"/>
</dbReference>
<protein>
    <recommendedName>
        <fullName evidence="3">DUF1684 domain-containing protein</fullName>
    </recommendedName>
</protein>
<reference evidence="1 2" key="1">
    <citation type="submission" date="2021-01" db="EMBL/GenBank/DDBJ databases">
        <title>Whole genome shotgun sequence of Actinoplanes palleronii NBRC 14916.</title>
        <authorList>
            <person name="Komaki H."/>
            <person name="Tamura T."/>
        </authorList>
    </citation>
    <scope>NUCLEOTIDE SEQUENCE [LARGE SCALE GENOMIC DNA]</scope>
    <source>
        <strain evidence="1 2">NBRC 14916</strain>
    </source>
</reference>
<dbReference type="EMBL" id="BOMS01000083">
    <property type="protein sequence ID" value="GIE69246.1"/>
    <property type="molecule type" value="Genomic_DNA"/>
</dbReference>
<evidence type="ECO:0008006" key="3">
    <source>
        <dbReference type="Google" id="ProtNLM"/>
    </source>
</evidence>
<organism evidence="1 2">
    <name type="scientific">Actinoplanes palleronii</name>
    <dbReference type="NCBI Taxonomy" id="113570"/>
    <lineage>
        <taxon>Bacteria</taxon>
        <taxon>Bacillati</taxon>
        <taxon>Actinomycetota</taxon>
        <taxon>Actinomycetes</taxon>
        <taxon>Micromonosporales</taxon>
        <taxon>Micromonosporaceae</taxon>
        <taxon>Actinoplanes</taxon>
    </lineage>
</organism>
<comment type="caution">
    <text evidence="1">The sequence shown here is derived from an EMBL/GenBank/DDBJ whole genome shotgun (WGS) entry which is preliminary data.</text>
</comment>
<dbReference type="PANTHER" id="PTHR41913:SF1">
    <property type="entry name" value="DUF1684 DOMAIN-CONTAINING PROTEIN"/>
    <property type="match status" value="1"/>
</dbReference>
<evidence type="ECO:0000313" key="1">
    <source>
        <dbReference type="EMBL" id="GIE69246.1"/>
    </source>
</evidence>
<sequence length="257" mass="27517">MTTFEQQWTQWHDGHEKRRADPHGFLAITGLHWLTGTPQRFPDAPGAWSTGPDGVLVTLSDGEELAGIGAGEHRFGPIEERGDITVGYGDALLEIARRGGSDVLRPRHPDHETLVKYLGTPAYTPDEKWAVPGTFVPFDAPQPITVGSVTEGLEHVYESPGRIEFSVGGQDLSLTAFNGSAPGSLFVLFTDATSGVTTYAANRSLAVAAPDADRGVVLDFNRATNLPCAYTEFATCPLPPAGNRLPIAVEAGEQLPR</sequence>
<dbReference type="Pfam" id="PF07920">
    <property type="entry name" value="DUF1684"/>
    <property type="match status" value="1"/>
</dbReference>
<dbReference type="RefSeq" id="WP_203827407.1">
    <property type="nucleotide sequence ID" value="NZ_BAAATY010000024.1"/>
</dbReference>
<accession>A0ABQ4BEY8</accession>